<dbReference type="EMBL" id="CAADFQ010000023">
    <property type="protein sequence ID" value="VFK31427.1"/>
    <property type="molecule type" value="Genomic_DNA"/>
</dbReference>
<accession>A0A450XCY3</accession>
<evidence type="ECO:0000259" key="1">
    <source>
        <dbReference type="Pfam" id="PF13274"/>
    </source>
</evidence>
<evidence type="ECO:0000313" key="4">
    <source>
        <dbReference type="EMBL" id="VFK75477.1"/>
    </source>
</evidence>
<evidence type="ECO:0000313" key="3">
    <source>
        <dbReference type="EMBL" id="VFK31427.1"/>
    </source>
</evidence>
<feature type="domain" description="Antitoxin SocA-like Panacea" evidence="1">
    <location>
        <begin position="27"/>
        <end position="136"/>
    </location>
</feature>
<protein>
    <submittedName>
        <fullName evidence="2">Uncharacterized phage-associated protein</fullName>
    </submittedName>
</protein>
<organism evidence="2">
    <name type="scientific">Candidatus Kentrum sp. MB</name>
    <dbReference type="NCBI Taxonomy" id="2138164"/>
    <lineage>
        <taxon>Bacteria</taxon>
        <taxon>Pseudomonadati</taxon>
        <taxon>Pseudomonadota</taxon>
        <taxon>Gammaproteobacteria</taxon>
        <taxon>Candidatus Kentrum</taxon>
    </lineage>
</organism>
<dbReference type="EMBL" id="CAADGH010000023">
    <property type="protein sequence ID" value="VFK75477.1"/>
    <property type="molecule type" value="Genomic_DNA"/>
</dbReference>
<evidence type="ECO:0000313" key="2">
    <source>
        <dbReference type="EMBL" id="VFK27124.1"/>
    </source>
</evidence>
<dbReference type="InterPro" id="IPR025272">
    <property type="entry name" value="SocA_Panacea"/>
</dbReference>
<proteinExistence type="predicted"/>
<gene>
    <name evidence="2" type="ORF">BECKMB1821G_GA0114241_102529</name>
    <name evidence="4" type="ORF">BECKMB1821H_GA0114242_102329</name>
    <name evidence="3" type="ORF">BECKMB1821I_GA0114274_102329</name>
</gene>
<dbReference type="EMBL" id="CAADFO010000025">
    <property type="protein sequence ID" value="VFK27124.1"/>
    <property type="molecule type" value="Genomic_DNA"/>
</dbReference>
<dbReference type="AlphaFoldDB" id="A0A450XCY3"/>
<dbReference type="Pfam" id="PF13274">
    <property type="entry name" value="SocA_Panacea"/>
    <property type="match status" value="1"/>
</dbReference>
<reference evidence="2" key="1">
    <citation type="submission" date="2019-02" db="EMBL/GenBank/DDBJ databases">
        <authorList>
            <person name="Gruber-Vodicka R. H."/>
            <person name="Seah K. B. B."/>
        </authorList>
    </citation>
    <scope>NUCLEOTIDE SEQUENCE</scope>
    <source>
        <strain evidence="2">BECK_BZ197</strain>
        <strain evidence="4">BECK_BZ198</strain>
        <strain evidence="3">BECK_BZ199</strain>
    </source>
</reference>
<sequence length="180" mass="21087">MFKEKKAAQIAAFFIRKNAKPISHLKLIKLLYLSDRKSFERYGYSISDDYFVSMPHGPVLSKTLDLIHGYTKSGYWKNTISNITNNTVSLLNPRRKDTSELSRADKEILEYVWNNFGHMDKWEIRDYTHDNCGEWEDPLGSSHEIPLERLLTNVGWSAEDIRNIVEMHRDNKSIDQAFCR</sequence>
<name>A0A450XCY3_9GAMM</name>